<feature type="transmembrane region" description="Helical" evidence="14">
    <location>
        <begin position="58"/>
        <end position="75"/>
    </location>
</feature>
<dbReference type="PROSITE" id="PS50262">
    <property type="entry name" value="G_PROTEIN_RECEP_F1_2"/>
    <property type="match status" value="1"/>
</dbReference>
<feature type="transmembrane region" description="Helical" evidence="14">
    <location>
        <begin position="26"/>
        <end position="51"/>
    </location>
</feature>
<dbReference type="PROSITE" id="PS00237">
    <property type="entry name" value="G_PROTEIN_RECEP_F1_1"/>
    <property type="match status" value="1"/>
</dbReference>
<feature type="transmembrane region" description="Helical" evidence="14">
    <location>
        <begin position="101"/>
        <end position="120"/>
    </location>
</feature>
<keyword evidence="2 14" id="KW-1003">Cell membrane</keyword>
<dbReference type="Gene3D" id="1.20.1070.10">
    <property type="entry name" value="Rhodopsin 7-helix transmembrane proteins"/>
    <property type="match status" value="1"/>
</dbReference>
<dbReference type="InterPro" id="IPR000276">
    <property type="entry name" value="GPCR_Rhodpsn"/>
</dbReference>
<evidence type="ECO:0000256" key="14">
    <source>
        <dbReference type="RuleBase" id="RU363047"/>
    </source>
</evidence>
<evidence type="ECO:0000256" key="13">
    <source>
        <dbReference type="RuleBase" id="RU000688"/>
    </source>
</evidence>
<keyword evidence="10 13" id="KW-0675">Receptor</keyword>
<keyword evidence="6 14" id="KW-1133">Transmembrane helix</keyword>
<feature type="transmembrane region" description="Helical" evidence="14">
    <location>
        <begin position="140"/>
        <end position="158"/>
    </location>
</feature>
<sequence>MENLNQTKFIVFELIGFVVYEKYSPLLFTVFFIIYVLTLIGNMLIIVVVYYNTNLHTPMYFFITNLSCLEIWYVSTTTPKLLTMLVTKNKKISFHWCFSQIYMFHSLGITECNLLAIMAIDRFVAICKPLRYNVIMNNRVVRNLSLMCWITGFLTALIPMTLTSRVSFCGRRYVNHYFCDLAPMLSLACNDITVTVSINRFVGGFATMFNLAIVVLMYINIIHSIMKIKTKTGRKKAFSTCSAHLIVVTLFYGAACIVYATPKTSHSVEYDKLFALVYAMYTPFLNPIIYSLRNQEVICGLKRCLKSVLRHINER</sequence>
<dbReference type="FunFam" id="1.20.1070.10:FF:000001">
    <property type="entry name" value="Olfactory receptor"/>
    <property type="match status" value="1"/>
</dbReference>
<gene>
    <name evidence="16" type="ORF">GDO81_019506</name>
</gene>
<evidence type="ECO:0000256" key="9">
    <source>
        <dbReference type="ARBA" id="ARBA00023157"/>
    </source>
</evidence>
<evidence type="ECO:0000256" key="12">
    <source>
        <dbReference type="ARBA" id="ARBA00023224"/>
    </source>
</evidence>
<proteinExistence type="inferred from homology"/>
<dbReference type="GO" id="GO:0005886">
    <property type="term" value="C:plasma membrane"/>
    <property type="evidence" value="ECO:0007669"/>
    <property type="project" value="UniProtKB-SubCell"/>
</dbReference>
<dbReference type="InterPro" id="IPR050939">
    <property type="entry name" value="Olfactory_GPCR1"/>
</dbReference>
<feature type="transmembrane region" description="Helical" evidence="14">
    <location>
        <begin position="201"/>
        <end position="222"/>
    </location>
</feature>
<evidence type="ECO:0000256" key="3">
    <source>
        <dbReference type="ARBA" id="ARBA00022606"/>
    </source>
</evidence>
<evidence type="ECO:0000256" key="7">
    <source>
        <dbReference type="ARBA" id="ARBA00023040"/>
    </source>
</evidence>
<feature type="transmembrane region" description="Helical" evidence="14">
    <location>
        <begin position="273"/>
        <end position="292"/>
    </location>
</feature>
<dbReference type="AlphaFoldDB" id="A0AAV6Z224"/>
<evidence type="ECO:0000256" key="10">
    <source>
        <dbReference type="ARBA" id="ARBA00023170"/>
    </source>
</evidence>
<feature type="transmembrane region" description="Helical" evidence="14">
    <location>
        <begin position="243"/>
        <end position="261"/>
    </location>
</feature>
<comment type="subcellular location">
    <subcellularLocation>
        <location evidence="1 14">Cell membrane</location>
        <topology evidence="1 14">Multi-pass membrane protein</topology>
    </subcellularLocation>
</comment>
<keyword evidence="7 13" id="KW-0297">G-protein coupled receptor</keyword>
<keyword evidence="4 13" id="KW-0812">Transmembrane</keyword>
<evidence type="ECO:0000256" key="4">
    <source>
        <dbReference type="ARBA" id="ARBA00022692"/>
    </source>
</evidence>
<evidence type="ECO:0000256" key="6">
    <source>
        <dbReference type="ARBA" id="ARBA00022989"/>
    </source>
</evidence>
<keyword evidence="11" id="KW-0325">Glycoprotein</keyword>
<accession>A0AAV6Z224</accession>
<evidence type="ECO:0000256" key="11">
    <source>
        <dbReference type="ARBA" id="ARBA00023180"/>
    </source>
</evidence>
<dbReference type="GO" id="GO:0004930">
    <property type="term" value="F:G protein-coupled receptor activity"/>
    <property type="evidence" value="ECO:0007669"/>
    <property type="project" value="UniProtKB-KW"/>
</dbReference>
<dbReference type="GO" id="GO:0004984">
    <property type="term" value="F:olfactory receptor activity"/>
    <property type="evidence" value="ECO:0007669"/>
    <property type="project" value="InterPro"/>
</dbReference>
<organism evidence="16 17">
    <name type="scientific">Engystomops pustulosus</name>
    <name type="common">Tungara frog</name>
    <name type="synonym">Physalaemus pustulosus</name>
    <dbReference type="NCBI Taxonomy" id="76066"/>
    <lineage>
        <taxon>Eukaryota</taxon>
        <taxon>Metazoa</taxon>
        <taxon>Chordata</taxon>
        <taxon>Craniata</taxon>
        <taxon>Vertebrata</taxon>
        <taxon>Euteleostomi</taxon>
        <taxon>Amphibia</taxon>
        <taxon>Batrachia</taxon>
        <taxon>Anura</taxon>
        <taxon>Neobatrachia</taxon>
        <taxon>Hyloidea</taxon>
        <taxon>Leptodactylidae</taxon>
        <taxon>Leiuperinae</taxon>
        <taxon>Engystomops</taxon>
    </lineage>
</organism>
<evidence type="ECO:0000256" key="1">
    <source>
        <dbReference type="ARBA" id="ARBA00004651"/>
    </source>
</evidence>
<reference evidence="16" key="1">
    <citation type="thesis" date="2020" institute="ProQuest LLC" country="789 East Eisenhower Parkway, Ann Arbor, MI, USA">
        <title>Comparative Genomics and Chromosome Evolution.</title>
        <authorList>
            <person name="Mudd A.B."/>
        </authorList>
    </citation>
    <scope>NUCLEOTIDE SEQUENCE</scope>
    <source>
        <strain evidence="16">237g6f4</strain>
        <tissue evidence="16">Blood</tissue>
    </source>
</reference>
<evidence type="ECO:0000313" key="17">
    <source>
        <dbReference type="Proteomes" id="UP000824782"/>
    </source>
</evidence>
<dbReference type="SUPFAM" id="SSF81321">
    <property type="entry name" value="Family A G protein-coupled receptor-like"/>
    <property type="match status" value="1"/>
</dbReference>
<evidence type="ECO:0000256" key="5">
    <source>
        <dbReference type="ARBA" id="ARBA00022725"/>
    </source>
</evidence>
<keyword evidence="5 14" id="KW-0552">Olfaction</keyword>
<keyword evidence="12 13" id="KW-0807">Transducer</keyword>
<dbReference type="Pfam" id="PF13853">
    <property type="entry name" value="7tm_4"/>
    <property type="match status" value="1"/>
</dbReference>
<keyword evidence="17" id="KW-1185">Reference proteome</keyword>
<evidence type="ECO:0000313" key="16">
    <source>
        <dbReference type="EMBL" id="KAG8540308.1"/>
    </source>
</evidence>
<evidence type="ECO:0000256" key="2">
    <source>
        <dbReference type="ARBA" id="ARBA00022475"/>
    </source>
</evidence>
<dbReference type="PANTHER" id="PTHR24242:SF410">
    <property type="entry name" value="OLFACTORY RECEPTOR"/>
    <property type="match status" value="1"/>
</dbReference>
<dbReference type="CDD" id="cd13954">
    <property type="entry name" value="7tmA_OR"/>
    <property type="match status" value="1"/>
</dbReference>
<keyword evidence="8 14" id="KW-0472">Membrane</keyword>
<keyword evidence="3 14" id="KW-0716">Sensory transduction</keyword>
<dbReference type="PRINTS" id="PR00237">
    <property type="entry name" value="GPCRRHODOPSN"/>
</dbReference>
<name>A0AAV6Z224_ENGPU</name>
<dbReference type="InterPro" id="IPR017452">
    <property type="entry name" value="GPCR_Rhodpsn_7TM"/>
</dbReference>
<dbReference type="PRINTS" id="PR00245">
    <property type="entry name" value="OLFACTORYR"/>
</dbReference>
<dbReference type="Proteomes" id="UP000824782">
    <property type="component" value="Unassembled WGS sequence"/>
</dbReference>
<evidence type="ECO:0000256" key="8">
    <source>
        <dbReference type="ARBA" id="ARBA00023136"/>
    </source>
</evidence>
<comment type="similarity">
    <text evidence="13">Belongs to the G-protein coupled receptor 1 family.</text>
</comment>
<dbReference type="InterPro" id="IPR000725">
    <property type="entry name" value="Olfact_rcpt"/>
</dbReference>
<feature type="domain" description="G-protein coupled receptors family 1 profile" evidence="15">
    <location>
        <begin position="41"/>
        <end position="290"/>
    </location>
</feature>
<evidence type="ECO:0000259" key="15">
    <source>
        <dbReference type="PROSITE" id="PS50262"/>
    </source>
</evidence>
<protein>
    <recommendedName>
        <fullName evidence="14">Olfactory receptor</fullName>
    </recommendedName>
</protein>
<comment type="caution">
    <text evidence="16">The sequence shown here is derived from an EMBL/GenBank/DDBJ whole genome shotgun (WGS) entry which is preliminary data.</text>
</comment>
<dbReference type="EMBL" id="WNYA01010832">
    <property type="protein sequence ID" value="KAG8540308.1"/>
    <property type="molecule type" value="Genomic_DNA"/>
</dbReference>
<keyword evidence="9" id="KW-1015">Disulfide bond</keyword>
<dbReference type="PANTHER" id="PTHR24242">
    <property type="entry name" value="G-PROTEIN COUPLED RECEPTOR"/>
    <property type="match status" value="1"/>
</dbReference>